<gene>
    <name evidence="2" type="ORF">C7T94_10120</name>
</gene>
<dbReference type="RefSeq" id="WP_239494981.1">
    <property type="nucleotide sequence ID" value="NZ_KZ686269.1"/>
</dbReference>
<sequence length="287" mass="31678">MKKLLIALLCSVTLFQAAQAQQKKSGAIQFQSVFDPAAMASANGIQLSDEQKARMPQKQTTDFELLFTPAQASYMPVEEMEDSNGSGGGNRGFGGMMMRFGGMGGNKSYYYDFAGKKLTEVFDLSDTTYFMESKLGVAPQMPAFSGGGNANRPAMTPPVVETVKSDETKKILGFTCNKYTIKTTRKMNLMGQESNVTSETHVWYTKELGFDFSPNPAIWQEGAVLAIESRGNTITAKSIEYRRVAERDVALPKKGISITPEAYRAKMESNMRRLRNGGRPTIRMQTN</sequence>
<feature type="chain" id="PRO_5015500336" description="GLPGLI family protein" evidence="1">
    <location>
        <begin position="21"/>
        <end position="287"/>
    </location>
</feature>
<organism evidence="2 3">
    <name type="scientific">Pedobacter yulinensis</name>
    <dbReference type="NCBI Taxonomy" id="2126353"/>
    <lineage>
        <taxon>Bacteria</taxon>
        <taxon>Pseudomonadati</taxon>
        <taxon>Bacteroidota</taxon>
        <taxon>Sphingobacteriia</taxon>
        <taxon>Sphingobacteriales</taxon>
        <taxon>Sphingobacteriaceae</taxon>
        <taxon>Pedobacter</taxon>
    </lineage>
</organism>
<name>A0A2T3HKL5_9SPHI</name>
<evidence type="ECO:0000256" key="1">
    <source>
        <dbReference type="SAM" id="SignalP"/>
    </source>
</evidence>
<evidence type="ECO:0000313" key="2">
    <source>
        <dbReference type="EMBL" id="PST82974.1"/>
    </source>
</evidence>
<dbReference type="EMBL" id="PYLS01000005">
    <property type="protein sequence ID" value="PST82974.1"/>
    <property type="molecule type" value="Genomic_DNA"/>
</dbReference>
<protein>
    <recommendedName>
        <fullName evidence="4">GLPGLI family protein</fullName>
    </recommendedName>
</protein>
<evidence type="ECO:0000313" key="3">
    <source>
        <dbReference type="Proteomes" id="UP000240912"/>
    </source>
</evidence>
<feature type="signal peptide" evidence="1">
    <location>
        <begin position="1"/>
        <end position="20"/>
    </location>
</feature>
<keyword evidence="3" id="KW-1185">Reference proteome</keyword>
<keyword evidence="1" id="KW-0732">Signal</keyword>
<reference evidence="2 3" key="1">
    <citation type="submission" date="2018-03" db="EMBL/GenBank/DDBJ databases">
        <authorList>
            <person name="Keele B.F."/>
        </authorList>
    </citation>
    <scope>NUCLEOTIDE SEQUENCE [LARGE SCALE GENOMIC DNA]</scope>
    <source>
        <strain evidence="2 3">YL28-9</strain>
    </source>
</reference>
<proteinExistence type="predicted"/>
<accession>A0A2T3HKL5</accession>
<evidence type="ECO:0008006" key="4">
    <source>
        <dbReference type="Google" id="ProtNLM"/>
    </source>
</evidence>
<dbReference type="Proteomes" id="UP000240912">
    <property type="component" value="Unassembled WGS sequence"/>
</dbReference>
<comment type="caution">
    <text evidence="2">The sequence shown here is derived from an EMBL/GenBank/DDBJ whole genome shotgun (WGS) entry which is preliminary data.</text>
</comment>
<dbReference type="AlphaFoldDB" id="A0A2T3HKL5"/>